<organism evidence="7 8">
    <name type="scientific">Microtetraspora malaysiensis</name>
    <dbReference type="NCBI Taxonomy" id="161358"/>
    <lineage>
        <taxon>Bacteria</taxon>
        <taxon>Bacillati</taxon>
        <taxon>Actinomycetota</taxon>
        <taxon>Actinomycetes</taxon>
        <taxon>Streptosporangiales</taxon>
        <taxon>Streptosporangiaceae</taxon>
        <taxon>Microtetraspora</taxon>
    </lineage>
</organism>
<comment type="caution">
    <text evidence="7">The sequence shown here is derived from an EMBL/GenBank/DDBJ whole genome shotgun (WGS) entry which is preliminary data.</text>
</comment>
<dbReference type="PRINTS" id="PR00035">
    <property type="entry name" value="HTHGNTR"/>
</dbReference>
<keyword evidence="7" id="KW-0032">Aminotransferase</keyword>
<evidence type="ECO:0000313" key="7">
    <source>
        <dbReference type="EMBL" id="MFF3670225.1"/>
    </source>
</evidence>
<proteinExistence type="inferred from homology"/>
<evidence type="ECO:0000256" key="5">
    <source>
        <dbReference type="ARBA" id="ARBA00023163"/>
    </source>
</evidence>
<dbReference type="PANTHER" id="PTHR46577">
    <property type="entry name" value="HTH-TYPE TRANSCRIPTIONAL REGULATORY PROTEIN GABR"/>
    <property type="match status" value="1"/>
</dbReference>
<dbReference type="RefSeq" id="WP_387416471.1">
    <property type="nucleotide sequence ID" value="NZ_JBIASD010000028.1"/>
</dbReference>
<dbReference type="InterPro" id="IPR036388">
    <property type="entry name" value="WH-like_DNA-bd_sf"/>
</dbReference>
<dbReference type="SMART" id="SM00345">
    <property type="entry name" value="HTH_GNTR"/>
    <property type="match status" value="1"/>
</dbReference>
<sequence>MRIDSHLPGNWLRTDRARLPGEGPLYRRLAGAIRDAVCRGEAGAGSRLPSERDLARSLGLSRTTVVAAYRLLREEGLLESVRGSGTRVAVHRSVGPAVPAADMPALKLPERPPDGVVDCQSSVVPDLGGVPDEILNVTAGDLRATAADADYEPLGLPVLRAAVADHYTRLGLPTTAEQVLVTNGAQQAISLLFTLFSRGQGVIVAENPTYTGALDSARAAGARIVGLPVDEEGVKVGALRAALGRTRVQLLYLMTAGQNPTGAAMSTERRHDVARLVAAAGVPVVDDMTLADLAFDGRSSGPFAATAVGATVVTVGSLSKLFWPGLRVGWVRAPEQLIARLARLKVVADLGSSHVGQLIAVRLLPRIAEMAATRREQLAVRRDLLSGLLHAELPDWSWTRPRGGAFLWVRLPYGDAEEFARLALAHGVLVLPGSRTSTDGSFADHLRISYVAEPAELRLAAQRLSRAWAAQGRGSSAPGLSA</sequence>
<keyword evidence="8" id="KW-1185">Reference proteome</keyword>
<dbReference type="PROSITE" id="PS50949">
    <property type="entry name" value="HTH_GNTR"/>
    <property type="match status" value="1"/>
</dbReference>
<accession>A0ABW6SYX5</accession>
<dbReference type="Pfam" id="PF00392">
    <property type="entry name" value="GntR"/>
    <property type="match status" value="1"/>
</dbReference>
<dbReference type="InterPro" id="IPR051446">
    <property type="entry name" value="HTH_trans_reg/aminotransferase"/>
</dbReference>
<evidence type="ECO:0000256" key="2">
    <source>
        <dbReference type="ARBA" id="ARBA00022898"/>
    </source>
</evidence>
<dbReference type="Gene3D" id="3.40.640.10">
    <property type="entry name" value="Type I PLP-dependent aspartate aminotransferase-like (Major domain)"/>
    <property type="match status" value="1"/>
</dbReference>
<dbReference type="InterPro" id="IPR036390">
    <property type="entry name" value="WH_DNA-bd_sf"/>
</dbReference>
<dbReference type="InterPro" id="IPR004839">
    <property type="entry name" value="Aminotransferase_I/II_large"/>
</dbReference>
<evidence type="ECO:0000313" key="8">
    <source>
        <dbReference type="Proteomes" id="UP001602013"/>
    </source>
</evidence>
<dbReference type="PANTHER" id="PTHR46577:SF1">
    <property type="entry name" value="HTH-TYPE TRANSCRIPTIONAL REGULATORY PROTEIN GABR"/>
    <property type="match status" value="1"/>
</dbReference>
<dbReference type="Gene3D" id="1.10.10.10">
    <property type="entry name" value="Winged helix-like DNA-binding domain superfamily/Winged helix DNA-binding domain"/>
    <property type="match status" value="1"/>
</dbReference>
<keyword evidence="7" id="KW-0808">Transferase</keyword>
<keyword evidence="2" id="KW-0663">Pyridoxal phosphate</keyword>
<dbReference type="EMBL" id="JBIASD010000028">
    <property type="protein sequence ID" value="MFF3670225.1"/>
    <property type="molecule type" value="Genomic_DNA"/>
</dbReference>
<keyword evidence="5" id="KW-0804">Transcription</keyword>
<dbReference type="CDD" id="cd00609">
    <property type="entry name" value="AAT_like"/>
    <property type="match status" value="1"/>
</dbReference>
<protein>
    <submittedName>
        <fullName evidence="7">PLP-dependent aminotransferase family protein</fullName>
    </submittedName>
</protein>
<dbReference type="Pfam" id="PF00155">
    <property type="entry name" value="Aminotran_1_2"/>
    <property type="match status" value="1"/>
</dbReference>
<dbReference type="Gene3D" id="3.90.1150.10">
    <property type="entry name" value="Aspartate Aminotransferase, domain 1"/>
    <property type="match status" value="1"/>
</dbReference>
<evidence type="ECO:0000256" key="3">
    <source>
        <dbReference type="ARBA" id="ARBA00023015"/>
    </source>
</evidence>
<dbReference type="InterPro" id="IPR015424">
    <property type="entry name" value="PyrdxlP-dep_Trfase"/>
</dbReference>
<dbReference type="SUPFAM" id="SSF46785">
    <property type="entry name" value="Winged helix' DNA-binding domain"/>
    <property type="match status" value="1"/>
</dbReference>
<keyword evidence="4" id="KW-0238">DNA-binding</keyword>
<keyword evidence="3" id="KW-0805">Transcription regulation</keyword>
<evidence type="ECO:0000259" key="6">
    <source>
        <dbReference type="PROSITE" id="PS50949"/>
    </source>
</evidence>
<dbReference type="Proteomes" id="UP001602013">
    <property type="component" value="Unassembled WGS sequence"/>
</dbReference>
<comment type="similarity">
    <text evidence="1">In the C-terminal section; belongs to the class-I pyridoxal-phosphate-dependent aminotransferase family.</text>
</comment>
<reference evidence="7 8" key="1">
    <citation type="submission" date="2024-10" db="EMBL/GenBank/DDBJ databases">
        <title>The Natural Products Discovery Center: Release of the First 8490 Sequenced Strains for Exploring Actinobacteria Biosynthetic Diversity.</title>
        <authorList>
            <person name="Kalkreuter E."/>
            <person name="Kautsar S.A."/>
            <person name="Yang D."/>
            <person name="Bader C.D."/>
            <person name="Teijaro C.N."/>
            <person name="Fluegel L."/>
            <person name="Davis C.M."/>
            <person name="Simpson J.R."/>
            <person name="Lauterbach L."/>
            <person name="Steele A.D."/>
            <person name="Gui C."/>
            <person name="Meng S."/>
            <person name="Li G."/>
            <person name="Viehrig K."/>
            <person name="Ye F."/>
            <person name="Su P."/>
            <person name="Kiefer A.F."/>
            <person name="Nichols A."/>
            <person name="Cepeda A.J."/>
            <person name="Yan W."/>
            <person name="Fan B."/>
            <person name="Jiang Y."/>
            <person name="Adhikari A."/>
            <person name="Zheng C.-J."/>
            <person name="Schuster L."/>
            <person name="Cowan T.M."/>
            <person name="Smanski M.J."/>
            <person name="Chevrette M.G."/>
            <person name="De Carvalho L.P.S."/>
            <person name="Shen B."/>
        </authorList>
    </citation>
    <scope>NUCLEOTIDE SEQUENCE [LARGE SCALE GENOMIC DNA]</scope>
    <source>
        <strain evidence="7 8">NPDC002173</strain>
    </source>
</reference>
<dbReference type="SUPFAM" id="SSF53383">
    <property type="entry name" value="PLP-dependent transferases"/>
    <property type="match status" value="1"/>
</dbReference>
<dbReference type="InterPro" id="IPR015421">
    <property type="entry name" value="PyrdxlP-dep_Trfase_major"/>
</dbReference>
<feature type="domain" description="HTH gntR-type" evidence="6">
    <location>
        <begin position="23"/>
        <end position="91"/>
    </location>
</feature>
<name>A0ABW6SYX5_9ACTN</name>
<dbReference type="InterPro" id="IPR015422">
    <property type="entry name" value="PyrdxlP-dep_Trfase_small"/>
</dbReference>
<dbReference type="InterPro" id="IPR000524">
    <property type="entry name" value="Tscrpt_reg_HTH_GntR"/>
</dbReference>
<evidence type="ECO:0000256" key="4">
    <source>
        <dbReference type="ARBA" id="ARBA00023125"/>
    </source>
</evidence>
<dbReference type="CDD" id="cd07377">
    <property type="entry name" value="WHTH_GntR"/>
    <property type="match status" value="1"/>
</dbReference>
<evidence type="ECO:0000256" key="1">
    <source>
        <dbReference type="ARBA" id="ARBA00005384"/>
    </source>
</evidence>
<dbReference type="GO" id="GO:0008483">
    <property type="term" value="F:transaminase activity"/>
    <property type="evidence" value="ECO:0007669"/>
    <property type="project" value="UniProtKB-KW"/>
</dbReference>
<gene>
    <name evidence="7" type="ORF">ACFYXI_32025</name>
</gene>